<dbReference type="Proteomes" id="UP001292182">
    <property type="component" value="Unassembled WGS sequence"/>
</dbReference>
<feature type="domain" description="FAD dependent oxidoreductase" evidence="2">
    <location>
        <begin position="20"/>
        <end position="405"/>
    </location>
</feature>
<reference evidence="4" key="1">
    <citation type="submission" date="2023-07" db="EMBL/GenBank/DDBJ databases">
        <title>Whole genome sequence analysis of rice epiphytic Sphingomonas sanguinis OsEp_Plm_15B2.</title>
        <authorList>
            <person name="Sahu K.P."/>
            <person name="Asharani P."/>
            <person name="Reddy B."/>
            <person name="Kumar A."/>
        </authorList>
    </citation>
    <scope>NUCLEOTIDE SEQUENCE [LARGE SCALE GENOMIC DNA]</scope>
    <source>
        <strain evidence="4">OsEp_Plm_15B2</strain>
    </source>
</reference>
<evidence type="ECO:0000256" key="1">
    <source>
        <dbReference type="ARBA" id="ARBA00023002"/>
    </source>
</evidence>
<accession>A0ABU5LVF1</accession>
<comment type="caution">
    <text evidence="3">The sequence shown here is derived from an EMBL/GenBank/DDBJ whole genome shotgun (WGS) entry which is preliminary data.</text>
</comment>
<dbReference type="PANTHER" id="PTHR13847">
    <property type="entry name" value="SARCOSINE DEHYDROGENASE-RELATED"/>
    <property type="match status" value="1"/>
</dbReference>
<dbReference type="InterPro" id="IPR006076">
    <property type="entry name" value="FAD-dep_OxRdtase"/>
</dbReference>
<organism evidence="3 4">
    <name type="scientific">Sphingomonas sanguinis</name>
    <dbReference type="NCBI Taxonomy" id="33051"/>
    <lineage>
        <taxon>Bacteria</taxon>
        <taxon>Pseudomonadati</taxon>
        <taxon>Pseudomonadota</taxon>
        <taxon>Alphaproteobacteria</taxon>
        <taxon>Sphingomonadales</taxon>
        <taxon>Sphingomonadaceae</taxon>
        <taxon>Sphingomonas</taxon>
    </lineage>
</organism>
<dbReference type="Pfam" id="PF01266">
    <property type="entry name" value="DAO"/>
    <property type="match status" value="1"/>
</dbReference>
<dbReference type="InterPro" id="IPR036188">
    <property type="entry name" value="FAD/NAD-bd_sf"/>
</dbReference>
<name>A0ABU5LVF1_9SPHN</name>
<proteinExistence type="predicted"/>
<keyword evidence="1" id="KW-0560">Oxidoreductase</keyword>
<dbReference type="EMBL" id="JAOBTW010000026">
    <property type="protein sequence ID" value="MDZ7283894.1"/>
    <property type="molecule type" value="Genomic_DNA"/>
</dbReference>
<dbReference type="SUPFAM" id="SSF51905">
    <property type="entry name" value="FAD/NAD(P)-binding domain"/>
    <property type="match status" value="1"/>
</dbReference>
<sequence length="425" mass="45669">MTMVMPKPENHAQPSDRRSAIVVGGGVIGTTTALALQRAGWAVTLIEAEENPRAASWGNAGHIATEQAEPIASPAMVRGFAKRLFFRGGALALPPREIATWLPFSLRLLKAARPARYERSHQALAALLAQAMPAWERHVAALGAPDLLRPDGHVVLWETPESAARGLANWQAADTGTARFRPLTEAELQDWRTRVRAPIAGGIRFEGSGQIADPTRLAQTTTARFLADGGTRLIARVEAISDGEVCLTDHRRLTADQIVVTAGVASAALLRPFGLKAPIIAERGYHLQTGPDVDWPADLPPVVFEDRSMIVTRFAGGLRAASIVEFARAEAAPDPAKWNRLRHHIAALGLPIGEDAKLWMGARPTLPDYLPAIGRVRGTTGVSYAFGHNHLGLTLAPITSELVAEILKGDATAVPLQPFDLERFG</sequence>
<dbReference type="Gene3D" id="3.30.9.10">
    <property type="entry name" value="D-Amino Acid Oxidase, subunit A, domain 2"/>
    <property type="match status" value="1"/>
</dbReference>
<evidence type="ECO:0000259" key="2">
    <source>
        <dbReference type="Pfam" id="PF01266"/>
    </source>
</evidence>
<dbReference type="PANTHER" id="PTHR13847:SF289">
    <property type="entry name" value="GLYCINE OXIDASE"/>
    <property type="match status" value="1"/>
</dbReference>
<protein>
    <submittedName>
        <fullName evidence="3">FAD-binding oxidoreductase</fullName>
    </submittedName>
</protein>
<keyword evidence="4" id="KW-1185">Reference proteome</keyword>
<dbReference type="SUPFAM" id="SSF54373">
    <property type="entry name" value="FAD-linked reductases, C-terminal domain"/>
    <property type="match status" value="1"/>
</dbReference>
<evidence type="ECO:0000313" key="3">
    <source>
        <dbReference type="EMBL" id="MDZ7283894.1"/>
    </source>
</evidence>
<dbReference type="Gene3D" id="3.50.50.60">
    <property type="entry name" value="FAD/NAD(P)-binding domain"/>
    <property type="match status" value="2"/>
</dbReference>
<evidence type="ECO:0000313" key="4">
    <source>
        <dbReference type="Proteomes" id="UP001292182"/>
    </source>
</evidence>
<gene>
    <name evidence="3" type="ORF">N4G62_17840</name>
</gene>